<dbReference type="RefSeq" id="WP_129601888.1">
    <property type="nucleotide sequence ID" value="NZ_SBLB01000003.1"/>
</dbReference>
<name>A0A4Q2US41_9BACT</name>
<evidence type="ECO:0000313" key="3">
    <source>
        <dbReference type="Proteomes" id="UP000290407"/>
    </source>
</evidence>
<feature type="compositionally biased region" description="Polar residues" evidence="1">
    <location>
        <begin position="8"/>
        <end position="23"/>
    </location>
</feature>
<keyword evidence="3" id="KW-1185">Reference proteome</keyword>
<gene>
    <name evidence="2" type="ORF">EQG79_13695</name>
</gene>
<dbReference type="AlphaFoldDB" id="A0A4Q2US41"/>
<reference evidence="2 3" key="1">
    <citation type="submission" date="2019-01" db="EMBL/GenBank/DDBJ databases">
        <title>Spirosoma flava sp. nov., a propanil-degrading bacterium isolated from herbicide-contaminated soil.</title>
        <authorList>
            <person name="Zhang L."/>
            <person name="Jiang J.-D."/>
        </authorList>
    </citation>
    <scope>NUCLEOTIDE SEQUENCE [LARGE SCALE GENOMIC DNA]</scope>
    <source>
        <strain evidence="2 3">TY50</strain>
    </source>
</reference>
<evidence type="ECO:0000313" key="2">
    <source>
        <dbReference type="EMBL" id="RYC69649.1"/>
    </source>
</evidence>
<dbReference type="EMBL" id="SBLB01000003">
    <property type="protein sequence ID" value="RYC69649.1"/>
    <property type="molecule type" value="Genomic_DNA"/>
</dbReference>
<comment type="caution">
    <text evidence="2">The sequence shown here is derived from an EMBL/GenBank/DDBJ whole genome shotgun (WGS) entry which is preliminary data.</text>
</comment>
<evidence type="ECO:0008006" key="4">
    <source>
        <dbReference type="Google" id="ProtNLM"/>
    </source>
</evidence>
<accession>A0A4Q2US41</accession>
<organism evidence="2 3">
    <name type="scientific">Spirosoma sordidisoli</name>
    <dbReference type="NCBI Taxonomy" id="2502893"/>
    <lineage>
        <taxon>Bacteria</taxon>
        <taxon>Pseudomonadati</taxon>
        <taxon>Bacteroidota</taxon>
        <taxon>Cytophagia</taxon>
        <taxon>Cytophagales</taxon>
        <taxon>Cytophagaceae</taxon>
        <taxon>Spirosoma</taxon>
    </lineage>
</organism>
<dbReference type="Proteomes" id="UP000290407">
    <property type="component" value="Unassembled WGS sequence"/>
</dbReference>
<sequence length="150" mass="17339">MSEDRETYTPQQYQDYLRQQTTGAGKKTKYGNTHIKREGHTYDSISEHRYKGKLDMQVLAGEIASYDTHVVMPLIAEGGGLVGYYELDYLVYFHDGHQEWHDVKTPVGAKNLLFQWKARHAKAQYGVTIVLIDSKTMQPMQPTKKTRKKK</sequence>
<proteinExistence type="predicted"/>
<feature type="region of interest" description="Disordered" evidence="1">
    <location>
        <begin position="1"/>
        <end position="31"/>
    </location>
</feature>
<protein>
    <recommendedName>
        <fullName evidence="4">DUF1064 domain-containing protein</fullName>
    </recommendedName>
</protein>
<evidence type="ECO:0000256" key="1">
    <source>
        <dbReference type="SAM" id="MobiDB-lite"/>
    </source>
</evidence>